<sequence>MVVLAPRARTHNMQSLQQEFCFTGASPELREFSRKSRWPTGNRNLSELRCFGRTGRCHRLLDCAFVAAVFHTLVSVCSSNAHSLNHHQLRRFHQPEATTPQSTHAVSASPFALLHTHLDGPTQQNSTRKTFSPTSKFPFVSYPKKWLYLPATVTDSATPGVPKFEVLNGKNNFVGHARPANHSTPKKGVSSACLFSLGFKPERNVSPFRHRRSAGCSSGIFPTQASAFTFVKPSVSPALLERRLSQSSLRMKKPLSPLFQKLPASDEAYSLCTRLHFSSCKSGLEGTTLSHRFWKRHYAIKNCVTDLRCDEAAPVATSRSHKSTWTSSPNDNCHGSSPSRCFAFDPSGGLLSAAPMMDYTNRHWRCLISLMSRRLTLYTEMVPVPPAPCESPDSSQDLPFSVKRKLLEEAGSLASIPNDVVLQVGVGSAQSATAVARVLNEFSVDRDHAEPVTRMRGKRTFLVNLNCGCPSPRVAKGSFGLILMEDPKRVAEMCQILVDGANNREGQKRCSLDVMGKSARGDTKDRTVHTNDSPETDSVAVSVKCRVGIEEDKQFLRSGSSPISRATTPYSSSSCTYDKLAEFVGTVVETSPVRHFIIHARPGILVGKLSPKQNLQIPQRRPEWVYRLCSDFPTVSFTFNGGVKSFQNAEEHLLNTNDKLAGIMVGRDMLERPWYWGSHADAFITAQEQRRGMRSNSTIEGSMGKSNATLAGDNRRKVKADLGTVEVTVSRAQRWMTEPCETQRIMERVTRAEVLERYACYVDEVEKTDRLRCTSDEQETGRSGNRKATSGGQMILNSRASLLKPLLNMFAGEPGSRAFKQRLQAACGNPESFHVGQSESSDEDGLHKGRGEVSSGEYSRQVVASNASGLRFPRQESTGEIIRQTLEVIPTGILHSQPEWDFWHAGVVSFLPETVKPT</sequence>
<dbReference type="Proteomes" id="UP000028837">
    <property type="component" value="Unassembled WGS sequence"/>
</dbReference>
<feature type="domain" description="DUS-like FMN-binding" evidence="5">
    <location>
        <begin position="353"/>
        <end position="499"/>
    </location>
</feature>
<protein>
    <submittedName>
        <fullName evidence="6">Dihydrouridine synthase (Dus) protein</fullName>
    </submittedName>
</protein>
<dbReference type="SUPFAM" id="SSF51395">
    <property type="entry name" value="FMN-linked oxidoreductases"/>
    <property type="match status" value="1"/>
</dbReference>
<keyword evidence="2" id="KW-0521">NADP</keyword>
<evidence type="ECO:0000256" key="2">
    <source>
        <dbReference type="ARBA" id="ARBA00022857"/>
    </source>
</evidence>
<evidence type="ECO:0000259" key="5">
    <source>
        <dbReference type="Pfam" id="PF01207"/>
    </source>
</evidence>
<dbReference type="OrthoDB" id="333203at2759"/>
<comment type="caution">
    <text evidence="6">The sequence shown here is derived from an EMBL/GenBank/DDBJ whole genome shotgun (WGS) entry which is preliminary data.</text>
</comment>
<dbReference type="CDD" id="cd02801">
    <property type="entry name" value="DUS_like_FMN"/>
    <property type="match status" value="1"/>
</dbReference>
<keyword evidence="1" id="KW-0820">tRNA-binding</keyword>
<feature type="region of interest" description="Disordered" evidence="4">
    <location>
        <begin position="773"/>
        <end position="793"/>
    </location>
</feature>
<evidence type="ECO:0000256" key="3">
    <source>
        <dbReference type="ARBA" id="ARBA00022884"/>
    </source>
</evidence>
<dbReference type="InterPro" id="IPR004653">
    <property type="entry name" value="DusA"/>
</dbReference>
<dbReference type="InterPro" id="IPR035587">
    <property type="entry name" value="DUS-like_FMN-bd"/>
</dbReference>
<dbReference type="PANTHER" id="PTHR42907">
    <property type="entry name" value="FMN-LINKED OXIDOREDUCTASES SUPERFAMILY PROTEIN"/>
    <property type="match status" value="1"/>
</dbReference>
<evidence type="ECO:0000313" key="6">
    <source>
        <dbReference type="EMBL" id="KFG43180.1"/>
    </source>
</evidence>
<dbReference type="AlphaFoldDB" id="A0A086KFL2"/>
<proteinExistence type="predicted"/>
<dbReference type="VEuPathDB" id="ToxoDB:TGDOM2_272570"/>
<evidence type="ECO:0000313" key="7">
    <source>
        <dbReference type="Proteomes" id="UP000028837"/>
    </source>
</evidence>
<dbReference type="EMBL" id="AHZU02000545">
    <property type="protein sequence ID" value="KFG43180.1"/>
    <property type="molecule type" value="Genomic_DNA"/>
</dbReference>
<evidence type="ECO:0000256" key="4">
    <source>
        <dbReference type="SAM" id="MobiDB-lite"/>
    </source>
</evidence>
<dbReference type="GO" id="GO:0017150">
    <property type="term" value="F:tRNA dihydrouridine synthase activity"/>
    <property type="evidence" value="ECO:0007669"/>
    <property type="project" value="InterPro"/>
</dbReference>
<keyword evidence="3" id="KW-0694">RNA-binding</keyword>
<feature type="domain" description="DUS-like FMN-binding" evidence="5">
    <location>
        <begin position="578"/>
        <end position="678"/>
    </location>
</feature>
<dbReference type="PANTHER" id="PTHR42907:SF1">
    <property type="entry name" value="FMN-LINKED OXIDOREDUCTASES SUPERFAMILY PROTEIN"/>
    <property type="match status" value="1"/>
</dbReference>
<reference evidence="6 7" key="1">
    <citation type="submission" date="2014-02" db="EMBL/GenBank/DDBJ databases">
        <authorList>
            <person name="Sibley D."/>
            <person name="Venepally P."/>
            <person name="Karamycheva S."/>
            <person name="Hadjithomas M."/>
            <person name="Khan A."/>
            <person name="Brunk B."/>
            <person name="Roos D."/>
            <person name="Caler E."/>
            <person name="Lorenzi H."/>
        </authorList>
    </citation>
    <scope>NUCLEOTIDE SEQUENCE [LARGE SCALE GENOMIC DNA]</scope>
    <source>
        <strain evidence="6 7">GAB2-2007-GAL-DOM2</strain>
    </source>
</reference>
<dbReference type="Pfam" id="PF01207">
    <property type="entry name" value="Dus"/>
    <property type="match status" value="2"/>
</dbReference>
<gene>
    <name evidence="6" type="ORF">TGDOM2_272570</name>
</gene>
<accession>A0A086KFL2</accession>
<name>A0A086KFL2_TOXGO</name>
<evidence type="ECO:0000256" key="1">
    <source>
        <dbReference type="ARBA" id="ARBA00022555"/>
    </source>
</evidence>
<feature type="compositionally biased region" description="Polar residues" evidence="4">
    <location>
        <begin position="781"/>
        <end position="793"/>
    </location>
</feature>
<dbReference type="GO" id="GO:0000049">
    <property type="term" value="F:tRNA binding"/>
    <property type="evidence" value="ECO:0007669"/>
    <property type="project" value="UniProtKB-KW"/>
</dbReference>
<dbReference type="InterPro" id="IPR013785">
    <property type="entry name" value="Aldolase_TIM"/>
</dbReference>
<dbReference type="Gene3D" id="3.20.20.70">
    <property type="entry name" value="Aldolase class I"/>
    <property type="match status" value="1"/>
</dbReference>
<organism evidence="6 7">
    <name type="scientific">Toxoplasma gondii GAB2-2007-GAL-DOM2</name>
    <dbReference type="NCBI Taxonomy" id="1130820"/>
    <lineage>
        <taxon>Eukaryota</taxon>
        <taxon>Sar</taxon>
        <taxon>Alveolata</taxon>
        <taxon>Apicomplexa</taxon>
        <taxon>Conoidasida</taxon>
        <taxon>Coccidia</taxon>
        <taxon>Eucoccidiorida</taxon>
        <taxon>Eimeriorina</taxon>
        <taxon>Sarcocystidae</taxon>
        <taxon>Toxoplasma</taxon>
    </lineage>
</organism>
<feature type="region of interest" description="Disordered" evidence="4">
    <location>
        <begin position="830"/>
        <end position="860"/>
    </location>
</feature>